<dbReference type="GO" id="GO:0032259">
    <property type="term" value="P:methylation"/>
    <property type="evidence" value="ECO:0007669"/>
    <property type="project" value="UniProtKB-KW"/>
</dbReference>
<keyword evidence="4 7" id="KW-0808">Transferase</keyword>
<dbReference type="Gene3D" id="1.10.1020.10">
    <property type="entry name" value="Adenine-specific Methyltransferase, Domain 2"/>
    <property type="match status" value="1"/>
</dbReference>
<keyword evidence="3 7" id="KW-0489">Methyltransferase</keyword>
<dbReference type="AlphaFoldDB" id="A0A2W5GC73"/>
<evidence type="ECO:0000256" key="2">
    <source>
        <dbReference type="ARBA" id="ARBA00011900"/>
    </source>
</evidence>
<reference evidence="7 8" key="1">
    <citation type="submission" date="2017-11" db="EMBL/GenBank/DDBJ databases">
        <title>Infants hospitalized years apart are colonized by the same room-sourced microbial strains.</title>
        <authorList>
            <person name="Brooks B."/>
            <person name="Olm M.R."/>
            <person name="Firek B.A."/>
            <person name="Baker R."/>
            <person name="Thomas B.C."/>
            <person name="Morowitz M.J."/>
            <person name="Banfield J.F."/>
        </authorList>
    </citation>
    <scope>NUCLEOTIDE SEQUENCE [LARGE SCALE GENOMIC DNA]</scope>
    <source>
        <strain evidence="7">S2_009_000_R2_76</strain>
    </source>
</reference>
<keyword evidence="5" id="KW-0949">S-adenosyl-L-methionine</keyword>
<name>A0A2W5GC73_9SPHI</name>
<comment type="similarity">
    <text evidence="1">Belongs to the N(4)/N(6)-methyltransferase family.</text>
</comment>
<comment type="caution">
    <text evidence="7">The sequence shown here is derived from an EMBL/GenBank/DDBJ whole genome shotgun (WGS) entry which is preliminary data.</text>
</comment>
<evidence type="ECO:0000256" key="1">
    <source>
        <dbReference type="ARBA" id="ARBA00006594"/>
    </source>
</evidence>
<dbReference type="Proteomes" id="UP000249645">
    <property type="component" value="Unassembled WGS sequence"/>
</dbReference>
<evidence type="ECO:0000256" key="6">
    <source>
        <dbReference type="ARBA" id="ARBA00047942"/>
    </source>
</evidence>
<dbReference type="SUPFAM" id="SSF53335">
    <property type="entry name" value="S-adenosyl-L-methionine-dependent methyltransferases"/>
    <property type="match status" value="1"/>
</dbReference>
<organism evidence="7 8">
    <name type="scientific">Pseudopedobacter saltans</name>
    <dbReference type="NCBI Taxonomy" id="151895"/>
    <lineage>
        <taxon>Bacteria</taxon>
        <taxon>Pseudomonadati</taxon>
        <taxon>Bacteroidota</taxon>
        <taxon>Sphingobacteriia</taxon>
        <taxon>Sphingobacteriales</taxon>
        <taxon>Sphingobacteriaceae</taxon>
        <taxon>Pseudopedobacter</taxon>
    </lineage>
</organism>
<gene>
    <name evidence="7" type="ORF">DI598_18850</name>
</gene>
<dbReference type="InterPro" id="IPR029063">
    <property type="entry name" value="SAM-dependent_MTases_sf"/>
</dbReference>
<protein>
    <recommendedName>
        <fullName evidence="2">site-specific DNA-methyltransferase (adenine-specific)</fullName>
        <ecNumber evidence="2">2.1.1.72</ecNumber>
    </recommendedName>
</protein>
<dbReference type="GO" id="GO:0009007">
    <property type="term" value="F:site-specific DNA-methyltransferase (adenine-specific) activity"/>
    <property type="evidence" value="ECO:0007669"/>
    <property type="project" value="UniProtKB-EC"/>
</dbReference>
<evidence type="ECO:0000256" key="4">
    <source>
        <dbReference type="ARBA" id="ARBA00022679"/>
    </source>
</evidence>
<dbReference type="EMBL" id="QFOI01000563">
    <property type="protein sequence ID" value="PZP40942.1"/>
    <property type="molecule type" value="Genomic_DNA"/>
</dbReference>
<evidence type="ECO:0000313" key="8">
    <source>
        <dbReference type="Proteomes" id="UP000249645"/>
    </source>
</evidence>
<proteinExistence type="inferred from homology"/>
<accession>A0A2W5GC73</accession>
<dbReference type="Gene3D" id="3.40.50.150">
    <property type="entry name" value="Vaccinia Virus protein VP39"/>
    <property type="match status" value="1"/>
</dbReference>
<dbReference type="EC" id="2.1.1.72" evidence="2"/>
<comment type="catalytic activity">
    <reaction evidence="6">
        <text>a 2'-deoxyadenosine in DNA + S-adenosyl-L-methionine = an N(6)-methyl-2'-deoxyadenosine in DNA + S-adenosyl-L-homocysteine + H(+)</text>
        <dbReference type="Rhea" id="RHEA:15197"/>
        <dbReference type="Rhea" id="RHEA-COMP:12418"/>
        <dbReference type="Rhea" id="RHEA-COMP:12419"/>
        <dbReference type="ChEBI" id="CHEBI:15378"/>
        <dbReference type="ChEBI" id="CHEBI:57856"/>
        <dbReference type="ChEBI" id="CHEBI:59789"/>
        <dbReference type="ChEBI" id="CHEBI:90615"/>
        <dbReference type="ChEBI" id="CHEBI:90616"/>
        <dbReference type="EC" id="2.1.1.72"/>
    </reaction>
</comment>
<evidence type="ECO:0000256" key="3">
    <source>
        <dbReference type="ARBA" id="ARBA00022603"/>
    </source>
</evidence>
<dbReference type="Pfam" id="PF02086">
    <property type="entry name" value="MethyltransfD12"/>
    <property type="match status" value="1"/>
</dbReference>
<dbReference type="GO" id="GO:0009307">
    <property type="term" value="P:DNA restriction-modification system"/>
    <property type="evidence" value="ECO:0007669"/>
    <property type="project" value="InterPro"/>
</dbReference>
<feature type="non-terminal residue" evidence="7">
    <location>
        <position position="236"/>
    </location>
</feature>
<sequence>MGQKRKFLKQFKEQLKECDPKAIYVDLFGGSGLLSRNVKDEYPGATVIYNDYDNYRQRITAISKTNELIAKIRYLVVDCPKDKALPNDVKAKVLLAIKDYEDDGFVDYVTLSGNLLFSMNYVTSFTALEKETFYNVVRKSDYDATDYLDGLQVVSMDYKALFEQYKNVSSVVFLVDPPYLSTEVGTYKGNYWKLGDYLDVLTVLQNQNYFYFTSNKSHIVELCNWMATHSNYENPF</sequence>
<evidence type="ECO:0000256" key="5">
    <source>
        <dbReference type="ARBA" id="ARBA00022691"/>
    </source>
</evidence>
<dbReference type="InterPro" id="IPR012327">
    <property type="entry name" value="MeTrfase_D12"/>
</dbReference>
<dbReference type="InterPro" id="IPR023095">
    <property type="entry name" value="Ade_MeTrfase_dom_2"/>
</dbReference>
<evidence type="ECO:0000313" key="7">
    <source>
        <dbReference type="EMBL" id="PZP40942.1"/>
    </source>
</evidence>